<name>A0ABW5CTG3_9BACT</name>
<gene>
    <name evidence="1" type="ORF">ACFSKP_02310</name>
</gene>
<proteinExistence type="predicted"/>
<protein>
    <submittedName>
        <fullName evidence="1">Uncharacterized protein</fullName>
    </submittedName>
</protein>
<comment type="caution">
    <text evidence="1">The sequence shown here is derived from an EMBL/GenBank/DDBJ whole genome shotgun (WGS) entry which is preliminary data.</text>
</comment>
<evidence type="ECO:0000313" key="2">
    <source>
        <dbReference type="Proteomes" id="UP001597374"/>
    </source>
</evidence>
<dbReference type="RefSeq" id="WP_250429545.1">
    <property type="nucleotide sequence ID" value="NZ_JALPRR010000002.1"/>
</dbReference>
<organism evidence="1 2">
    <name type="scientific">Pontibacter ruber</name>
    <dbReference type="NCBI Taxonomy" id="1343895"/>
    <lineage>
        <taxon>Bacteria</taxon>
        <taxon>Pseudomonadati</taxon>
        <taxon>Bacteroidota</taxon>
        <taxon>Cytophagia</taxon>
        <taxon>Cytophagales</taxon>
        <taxon>Hymenobacteraceae</taxon>
        <taxon>Pontibacter</taxon>
    </lineage>
</organism>
<reference evidence="2" key="1">
    <citation type="journal article" date="2019" name="Int. J. Syst. Evol. Microbiol.">
        <title>The Global Catalogue of Microorganisms (GCM) 10K type strain sequencing project: providing services to taxonomists for standard genome sequencing and annotation.</title>
        <authorList>
            <consortium name="The Broad Institute Genomics Platform"/>
            <consortium name="The Broad Institute Genome Sequencing Center for Infectious Disease"/>
            <person name="Wu L."/>
            <person name="Ma J."/>
        </authorList>
    </citation>
    <scope>NUCLEOTIDE SEQUENCE [LARGE SCALE GENOMIC DNA]</scope>
    <source>
        <strain evidence="2">CGMCC 4.1782</strain>
    </source>
</reference>
<sequence length="61" mass="6915">MDPDPEDLEDPLVELLLFDVVDLFASVLPEVEEDLEVVDLLVSPFEPWLLLVGITQFVFSL</sequence>
<accession>A0ABW5CTG3</accession>
<evidence type="ECO:0000313" key="1">
    <source>
        <dbReference type="EMBL" id="MFD2245068.1"/>
    </source>
</evidence>
<dbReference type="Proteomes" id="UP001597374">
    <property type="component" value="Unassembled WGS sequence"/>
</dbReference>
<keyword evidence="2" id="KW-1185">Reference proteome</keyword>
<dbReference type="EMBL" id="JBHUIM010000001">
    <property type="protein sequence ID" value="MFD2245068.1"/>
    <property type="molecule type" value="Genomic_DNA"/>
</dbReference>